<evidence type="ECO:0000256" key="2">
    <source>
        <dbReference type="SAM" id="MobiDB-lite"/>
    </source>
</evidence>
<protein>
    <submittedName>
        <fullName evidence="3">Synphilin-1 isoform X1</fullName>
    </submittedName>
</protein>
<feature type="compositionally biased region" description="Polar residues" evidence="2">
    <location>
        <begin position="357"/>
        <end position="366"/>
    </location>
</feature>
<sequence length="1349" mass="152874">MSDYAAQFQRSYNYPPATTRSPPTRGQSPPQYGYNPSADPYRRQQYPWFEYNQVPVQMQRQQQVDEAGYPSGQRRIAGGIHRQWNYAVAPSEAGYYPDMHASPARRKPNDPLPPVPKHIHGTLHNTPVRGTYSHKRNPDTSYPVYNPVQRSKSLAVPRPKLISSHKPKRSTTPPYSKHISKYRVETNSELDNSDLPKSLFMTSTTTLPKQLSLADIMVESKPERKEYEHQQPVYTTPLRHSSDDILESSKYIREGQAIDSYVSLTGTRKKSKNRRVSDPFTGLLPGKSLSADQLDFDTGLRSREESIEQLRGSNIDSDSAFTSKLHQRKLPTPTSSEEELRDITGLRGGPAVKRSRSMTTGSYKSIDSSFPKHAKVKVLANNFSKSLDSKLESDRSVIPKEKENETKKKHRYISKYQDASSDTTLSYVPKQIIPIEDKLVREQKYKDRENLITKRTWNSAVLDTPPRQLQPQPSTVDPIAIRSALIEELKCEQFKANAKDQTNAEVAKTVISPKREKISIKKSEFSETYKPLEKVDRNIITPSTIEKGVQAAKTGDLNSLKTYLLAEHTANPQFIDKRTSVYKSFYSFSEENTQSNLIHITSEHGHSNCLKWLVLFAPEGSCVALNKDRLVPAILAIRNGSSECVQILVLDAKVPLTIVELGSETLLHHAAFTGQAMILKWLLDHLKEKHTIADSDIQDVYGVTPAHFAAQQGYIDCLQVLQDARINIWSSDHHNQTPMDWATTAGREITVNYLFMVKYVQTISEQLNDEKKQNIILQEKGANIENAYDKLKYEFDEQINLVREDYEYRMSQMNEEFVNISGHIIKESKGGKNKKRGVFRTFSLPAKQRSKKAYTKPESVGESSPEEPRVNAKDFPAKELTIEKNSSFDADLHGDANGEMLSTINEASTVVTQREPGIPTIAEHKIDVIHEIPVSKMLIAERNREIVFQNQSSLLESEISLVNDSQRDINANDEFDFLPTLQKLKEENKSNYRSSPDPFSSEDLLTSPDNTLQRKKRFFGFKSSSKSSSKNSLKDETISRKSADSNIPVRVGDSTGCALNVGTTLRRIFSGSSRHEQTAHQNTEELKTAELQAPQKDQVTLETVESPVSAIEIERDFIAESECSSHHSIPVINRPIRTAPDPPIQNFLQQGYGRKLSYINATAIDEMRRQHEYNESIPSYYHYPQANPYDLANITNNPQQYARVQRTHTKQRIIQQNAAKKHQSYPAGISHNSQEKLHNLEPYSRQTDRLLDVGYIGRSSDSLDVIRSRFNHSIQPSRTAQVYSAPTPYGYFSHPSSPESRGQQTASWPYNMRTSPQRAATVYVQNPSQHAQASRRHFATKKSTTISDL</sequence>
<dbReference type="Pfam" id="PF12796">
    <property type="entry name" value="Ank_2"/>
    <property type="match status" value="1"/>
</dbReference>
<feature type="repeat" description="ANK" evidence="1">
    <location>
        <begin position="701"/>
        <end position="733"/>
    </location>
</feature>
<dbReference type="InterPro" id="IPR036770">
    <property type="entry name" value="Ankyrin_rpt-contain_sf"/>
</dbReference>
<feature type="region of interest" description="Disordered" evidence="2">
    <location>
        <begin position="987"/>
        <end position="1007"/>
    </location>
</feature>
<name>A0AAV7JNQ3_9METZ</name>
<keyword evidence="4" id="KW-1185">Reference proteome</keyword>
<keyword evidence="1" id="KW-0040">ANK repeat</keyword>
<feature type="compositionally biased region" description="Polar residues" evidence="2">
    <location>
        <begin position="8"/>
        <end position="30"/>
    </location>
</feature>
<dbReference type="SUPFAM" id="SSF48403">
    <property type="entry name" value="Ankyrin repeat"/>
    <property type="match status" value="1"/>
</dbReference>
<dbReference type="InterPro" id="IPR002110">
    <property type="entry name" value="Ankyrin_rpt"/>
</dbReference>
<feature type="compositionally biased region" description="Polar residues" evidence="2">
    <location>
        <begin position="991"/>
        <end position="1007"/>
    </location>
</feature>
<dbReference type="PANTHER" id="PTHR22882:SF3">
    <property type="entry name" value="SYNPHILIN-1"/>
    <property type="match status" value="1"/>
</dbReference>
<dbReference type="GO" id="GO:0031625">
    <property type="term" value="F:ubiquitin protein ligase binding"/>
    <property type="evidence" value="ECO:0007669"/>
    <property type="project" value="TreeGrafter"/>
</dbReference>
<evidence type="ECO:0000313" key="4">
    <source>
        <dbReference type="Proteomes" id="UP001165289"/>
    </source>
</evidence>
<evidence type="ECO:0000313" key="3">
    <source>
        <dbReference type="EMBL" id="KAI6650451.1"/>
    </source>
</evidence>
<organism evidence="3 4">
    <name type="scientific">Oopsacas minuta</name>
    <dbReference type="NCBI Taxonomy" id="111878"/>
    <lineage>
        <taxon>Eukaryota</taxon>
        <taxon>Metazoa</taxon>
        <taxon>Porifera</taxon>
        <taxon>Hexactinellida</taxon>
        <taxon>Hexasterophora</taxon>
        <taxon>Lyssacinosida</taxon>
        <taxon>Leucopsacidae</taxon>
        <taxon>Oopsacas</taxon>
    </lineage>
</organism>
<comment type="caution">
    <text evidence="3">The sequence shown here is derived from an EMBL/GenBank/DDBJ whole genome shotgun (WGS) entry which is preliminary data.</text>
</comment>
<dbReference type="PROSITE" id="PS50088">
    <property type="entry name" value="ANK_REPEAT"/>
    <property type="match status" value="1"/>
</dbReference>
<dbReference type="Proteomes" id="UP001165289">
    <property type="component" value="Unassembled WGS sequence"/>
</dbReference>
<dbReference type="Gene3D" id="1.25.40.20">
    <property type="entry name" value="Ankyrin repeat-containing domain"/>
    <property type="match status" value="2"/>
</dbReference>
<evidence type="ECO:0000256" key="1">
    <source>
        <dbReference type="PROSITE-ProRule" id="PRU00023"/>
    </source>
</evidence>
<feature type="region of interest" description="Disordered" evidence="2">
    <location>
        <begin position="120"/>
        <end position="146"/>
    </location>
</feature>
<feature type="region of interest" description="Disordered" evidence="2">
    <location>
        <begin position="1"/>
        <end position="45"/>
    </location>
</feature>
<dbReference type="SMART" id="SM00248">
    <property type="entry name" value="ANK"/>
    <property type="match status" value="5"/>
</dbReference>
<feature type="region of interest" description="Disordered" evidence="2">
    <location>
        <begin position="347"/>
        <end position="366"/>
    </location>
</feature>
<feature type="region of interest" description="Disordered" evidence="2">
    <location>
        <begin position="848"/>
        <end position="871"/>
    </location>
</feature>
<dbReference type="PANTHER" id="PTHR22882">
    <property type="entry name" value="SYNPHILIN-1"/>
    <property type="match status" value="1"/>
</dbReference>
<reference evidence="3 4" key="1">
    <citation type="journal article" date="2023" name="BMC Biol.">
        <title>The compact genome of the sponge Oopsacas minuta (Hexactinellida) is lacking key metazoan core genes.</title>
        <authorList>
            <person name="Santini S."/>
            <person name="Schenkelaars Q."/>
            <person name="Jourda C."/>
            <person name="Duchesne M."/>
            <person name="Belahbib H."/>
            <person name="Rocher C."/>
            <person name="Selva M."/>
            <person name="Riesgo A."/>
            <person name="Vervoort M."/>
            <person name="Leys S.P."/>
            <person name="Kodjabachian L."/>
            <person name="Le Bivic A."/>
            <person name="Borchiellini C."/>
            <person name="Claverie J.M."/>
            <person name="Renard E."/>
        </authorList>
    </citation>
    <scope>NUCLEOTIDE SEQUENCE [LARGE SCALE GENOMIC DNA]</scope>
    <source>
        <strain evidence="3">SPO-2</strain>
    </source>
</reference>
<feature type="region of interest" description="Disordered" evidence="2">
    <location>
        <begin position="1326"/>
        <end position="1349"/>
    </location>
</feature>
<accession>A0AAV7JNQ3</accession>
<dbReference type="EMBL" id="JAKMXF010000311">
    <property type="protein sequence ID" value="KAI6650451.1"/>
    <property type="molecule type" value="Genomic_DNA"/>
</dbReference>
<gene>
    <name evidence="3" type="ORF">LOD99_5888</name>
</gene>
<dbReference type="InterPro" id="IPR040133">
    <property type="entry name" value="SNCAIP"/>
</dbReference>
<proteinExistence type="predicted"/>